<comment type="caution">
    <text evidence="2">The sequence shown here is derived from an EMBL/GenBank/DDBJ whole genome shotgun (WGS) entry which is preliminary data.</text>
</comment>
<dbReference type="PROSITE" id="PS51257">
    <property type="entry name" value="PROKAR_LIPOPROTEIN"/>
    <property type="match status" value="1"/>
</dbReference>
<dbReference type="Pfam" id="PF09084">
    <property type="entry name" value="NMT1"/>
    <property type="match status" value="1"/>
</dbReference>
<proteinExistence type="predicted"/>
<evidence type="ECO:0000313" key="3">
    <source>
        <dbReference type="Proteomes" id="UP001500655"/>
    </source>
</evidence>
<dbReference type="InterPro" id="IPR006311">
    <property type="entry name" value="TAT_signal"/>
</dbReference>
<dbReference type="Proteomes" id="UP001500655">
    <property type="component" value="Unassembled WGS sequence"/>
</dbReference>
<dbReference type="Gene3D" id="3.40.190.10">
    <property type="entry name" value="Periplasmic binding protein-like II"/>
    <property type="match status" value="2"/>
</dbReference>
<protein>
    <submittedName>
        <fullName evidence="2">ABC transporter substrate-binding protein</fullName>
    </submittedName>
</protein>
<sequence length="348" mass="37665">MSLSRRALLGAALGAGTLALTGCARQAEANTVLDLTAPLPTAVPPGTELKISGTQNKLGFELSGLDRKLPFRVPEWPNIAAGPDVINAFRARSLDLAGNAGIPPIQAYGFQLPAKIVAVRLNPKPIYRFATAPGTAIQSVNDFRGKKIAFSVGQAQGVVVLRALKAAGIANNEVTLVPLNSPQFLTALQSRQVDVAPLGSTDVFKYLRQYEKDGARRIDTDVVDLLSILWAPEAVLRDAGKVAAIRAYIPLWAQVGVWQWEHPDAWIDEYYVKSQGISRQQGEEIVRDANKPNYPADWTAAIAWEQETIDLLVQQGFTKPFAAGSLFDRRFEGLAAPAVAAEYRGSPR</sequence>
<feature type="domain" description="SsuA/THI5-like" evidence="1">
    <location>
        <begin position="120"/>
        <end position="203"/>
    </location>
</feature>
<accession>A0ABP4WSX6</accession>
<keyword evidence="3" id="KW-1185">Reference proteome</keyword>
<gene>
    <name evidence="2" type="ORF">GCM10009681_36710</name>
</gene>
<dbReference type="PANTHER" id="PTHR30024">
    <property type="entry name" value="ALIPHATIC SULFONATES-BINDING PROTEIN-RELATED"/>
    <property type="match status" value="1"/>
</dbReference>
<reference evidence="3" key="1">
    <citation type="journal article" date="2019" name="Int. J. Syst. Evol. Microbiol.">
        <title>The Global Catalogue of Microorganisms (GCM) 10K type strain sequencing project: providing services to taxonomists for standard genome sequencing and annotation.</title>
        <authorList>
            <consortium name="The Broad Institute Genomics Platform"/>
            <consortium name="The Broad Institute Genome Sequencing Center for Infectious Disease"/>
            <person name="Wu L."/>
            <person name="Ma J."/>
        </authorList>
    </citation>
    <scope>NUCLEOTIDE SEQUENCE [LARGE SCALE GENOMIC DNA]</scope>
    <source>
        <strain evidence="3">JCM 13249</strain>
    </source>
</reference>
<dbReference type="PROSITE" id="PS51318">
    <property type="entry name" value="TAT"/>
    <property type="match status" value="1"/>
</dbReference>
<evidence type="ECO:0000259" key="1">
    <source>
        <dbReference type="Pfam" id="PF09084"/>
    </source>
</evidence>
<dbReference type="InterPro" id="IPR015168">
    <property type="entry name" value="SsuA/THI5"/>
</dbReference>
<evidence type="ECO:0000313" key="2">
    <source>
        <dbReference type="EMBL" id="GAA1762218.1"/>
    </source>
</evidence>
<dbReference type="SUPFAM" id="SSF53850">
    <property type="entry name" value="Periplasmic binding protein-like II"/>
    <property type="match status" value="1"/>
</dbReference>
<name>A0ABP4WSX6_9ACTN</name>
<organism evidence="2 3">
    <name type="scientific">Luedemannella helvata</name>
    <dbReference type="NCBI Taxonomy" id="349315"/>
    <lineage>
        <taxon>Bacteria</taxon>
        <taxon>Bacillati</taxon>
        <taxon>Actinomycetota</taxon>
        <taxon>Actinomycetes</taxon>
        <taxon>Micromonosporales</taxon>
        <taxon>Micromonosporaceae</taxon>
        <taxon>Luedemannella</taxon>
    </lineage>
</organism>
<dbReference type="RefSeq" id="WP_344083172.1">
    <property type="nucleotide sequence ID" value="NZ_BAAALS010000017.1"/>
</dbReference>
<dbReference type="EMBL" id="BAAALS010000017">
    <property type="protein sequence ID" value="GAA1762218.1"/>
    <property type="molecule type" value="Genomic_DNA"/>
</dbReference>